<feature type="compositionally biased region" description="Basic and acidic residues" evidence="2">
    <location>
        <begin position="1457"/>
        <end position="1470"/>
    </location>
</feature>
<name>A0ABR1L7D2_9PEZI</name>
<feature type="compositionally biased region" description="Polar residues" evidence="2">
    <location>
        <begin position="1390"/>
        <end position="1403"/>
    </location>
</feature>
<reference evidence="5 6" key="1">
    <citation type="submission" date="2024-04" db="EMBL/GenBank/DDBJ databases">
        <title>Phyllosticta paracitricarpa is synonymous to the EU quarantine fungus P. citricarpa based on phylogenomic analyses.</title>
        <authorList>
            <consortium name="Lawrence Berkeley National Laboratory"/>
            <person name="Van Ingen-Buijs V.A."/>
            <person name="Van Westerhoven A.C."/>
            <person name="Haridas S."/>
            <person name="Skiadas P."/>
            <person name="Martin F."/>
            <person name="Groenewald J.Z."/>
            <person name="Crous P.W."/>
            <person name="Seidl M.F."/>
        </authorList>
    </citation>
    <scope>NUCLEOTIDE SEQUENCE [LARGE SCALE GENOMIC DNA]</scope>
    <source>
        <strain evidence="5 6">CBS 122670</strain>
    </source>
</reference>
<feature type="region of interest" description="Disordered" evidence="2">
    <location>
        <begin position="713"/>
        <end position="850"/>
    </location>
</feature>
<feature type="compositionally biased region" description="Low complexity" evidence="2">
    <location>
        <begin position="759"/>
        <end position="773"/>
    </location>
</feature>
<feature type="compositionally biased region" description="Polar residues" evidence="2">
    <location>
        <begin position="1272"/>
        <end position="1284"/>
    </location>
</feature>
<feature type="region of interest" description="Disordered" evidence="2">
    <location>
        <begin position="1"/>
        <end position="103"/>
    </location>
</feature>
<feature type="region of interest" description="Disordered" evidence="2">
    <location>
        <begin position="1202"/>
        <end position="1509"/>
    </location>
</feature>
<dbReference type="InterPro" id="IPR002213">
    <property type="entry name" value="UDP_glucos_trans"/>
</dbReference>
<feature type="compositionally biased region" description="Basic and acidic residues" evidence="2">
    <location>
        <begin position="1255"/>
        <end position="1270"/>
    </location>
</feature>
<evidence type="ECO:0000256" key="2">
    <source>
        <dbReference type="SAM" id="MobiDB-lite"/>
    </source>
</evidence>
<dbReference type="InterPro" id="IPR010610">
    <property type="entry name" value="EryCIII-like_C"/>
</dbReference>
<keyword evidence="1" id="KW-0808">Transferase</keyword>
<dbReference type="Proteomes" id="UP001365128">
    <property type="component" value="Unassembled WGS sequence"/>
</dbReference>
<feature type="domain" description="Glycosyltransferase family 28 N-terminal" evidence="3">
    <location>
        <begin position="173"/>
        <end position="235"/>
    </location>
</feature>
<feature type="compositionally biased region" description="Polar residues" evidence="2">
    <location>
        <begin position="1083"/>
        <end position="1112"/>
    </location>
</feature>
<dbReference type="EMBL" id="JBBPDW010000057">
    <property type="protein sequence ID" value="KAK7531147.1"/>
    <property type="molecule type" value="Genomic_DNA"/>
</dbReference>
<dbReference type="PROSITE" id="PS50330">
    <property type="entry name" value="UIM"/>
    <property type="match status" value="1"/>
</dbReference>
<sequence length="1509" mass="162530">MASGSPPPSGASHEHLPMPNPYTQAQEAMAAAEPEHRPNHAPNAATPDPEEVHRVLVHAKGDRSATPDSRRGLPRDSSNAAAAPRGEEPPPPYSETLGTVSNEQEDWGTQATVADDGRVNIRIDQRNRTLSNLLIPALRNQAVLAANEPSPPPYIPPTLAGERGRNPPPPMNVVIHVVGSRGDVQPFVALGKVLKDVYNHRVRLATHPVFKGFVEENGLEFFSIGGDPAELMAFMVKNPGLMPGMETLKNGDVGKRRKGIAEIIDGCWRSCIEVGDGFGVDAVDATEAWVNSGGNDSGVSSASGKPFVADAIIANPPSFAHVHCAEKLGIPLHMMFTMPWSPTQAFPHPLANIQRSNAETGVANYMSYGLVDILTWQGLGDIINKFRTRTLNLEYLSTFSAMGLLARLRVPYTYCWSPALIPKPKDWGHHISVAGFFFLSLASNYTPAPDLAAFLEAGPPPVYIGFGSIVVDDPNAMTAMIFEAIKKLGVRALVSKGWGGLGADELGIPEGVFMLGNVPHDWLFKHVSCVVHHGGAGTTAAGIACGKPTVVVPFFGDQPFWGAMVAKAGAGPMPTPYKHLTADKLAESIQEALKPSSRERAEELAAKISQERGCDVGASRFHQHLDVESLRCSILPNRVAVWRLRKTQVRLSALAAVVLANEGVITFADLKLYRPNEFDPESGPWDPVTGIAGAVTSTVASVMMGVADMPLSSMKSAASHHGSKSRSHSRAPSTSATSDPRKSHREMLAENGPNHRRSLSASSRVSDSSIASIETPQVSITDENEDRSSVYTSSKSTGQEKKKKSVRQGLQALVDHSAFHAQTERGDSPSVGSSASDPRTRTSENQFTVDSAVQTGRSVGKIAEAGMKVPMEVMMGLSKGFHNIPRLYGDEPRKVEKVTGFSSGLKVAGREFGQGLYEGFTGIVTEPYKGAKEDGVGGFVKGIGKGMVGIAMKPQAAAFALPAYTMKGIYMEARKHSGSSVQNYIIAARIAQGWEDYNNSTADQRAYIVGTYRFVSSHAQKKKNFTEREREVLNCVNQKRKAKAHDHHQRLANLFSRRSTMPASTIDRGEMNGESSRAPASHYQANTPRSPLTSAPWTNESQASLSSRSQVPPTGPPAHHSTMPPSSPRTGPGGETLGEDEWDEDALAEAIRQSVAETSTGNPEEDELVERAIRASLASGEVEQRFRPDATEDDELRRALAASLAAHEEQESAERQRQQTQEVGVEGSVDDAMHKREMEEALRRSLQDNAGSGIGRDHDQHRTGPADHLRPSQGSSATTALGNNSSSPLPPIQTLPPLQTTISDQARSQSLDLPTTEPPSYQYAAGGNNTATTPSASSFWPDDSDDDFASTESGPTFHQPISSRGPGNNNDWHPEPPPGGHSPAAPTTLPYRNNTSDANATTHPDSHAAAAEAGAQGQTDDDEAEFRRAIAASEHESRQLEEQRRKDREEEDIVLEYVKRQSLAEDEWRRRQQHQTGEGSGSAADSVERSSSGAWERTSGSTGESFRDV</sequence>
<feature type="region of interest" description="Disordered" evidence="2">
    <location>
        <begin position="1040"/>
        <end position="1139"/>
    </location>
</feature>
<evidence type="ECO:0000313" key="6">
    <source>
        <dbReference type="Proteomes" id="UP001365128"/>
    </source>
</evidence>
<dbReference type="CDD" id="cd22249">
    <property type="entry name" value="UDM1_RNF168_RNF169-like"/>
    <property type="match status" value="1"/>
</dbReference>
<feature type="compositionally biased region" description="Polar residues" evidence="2">
    <location>
        <begin position="1489"/>
        <end position="1509"/>
    </location>
</feature>
<dbReference type="Gene3D" id="3.40.50.2000">
    <property type="entry name" value="Glycogen Phosphorylase B"/>
    <property type="match status" value="2"/>
</dbReference>
<proteinExistence type="predicted"/>
<dbReference type="PANTHER" id="PTHR48050:SF13">
    <property type="entry name" value="STEROL 3-BETA-GLUCOSYLTRANSFERASE UGT80A2"/>
    <property type="match status" value="1"/>
</dbReference>
<comment type="caution">
    <text evidence="5">The sequence shown here is derived from an EMBL/GenBank/DDBJ whole genome shotgun (WGS) entry which is preliminary data.</text>
</comment>
<feature type="compositionally biased region" description="Polar residues" evidence="2">
    <location>
        <begin position="1351"/>
        <end position="1371"/>
    </location>
</feature>
<evidence type="ECO:0000313" key="5">
    <source>
        <dbReference type="EMBL" id="KAK7531147.1"/>
    </source>
</evidence>
<evidence type="ECO:0000259" key="3">
    <source>
        <dbReference type="Pfam" id="PF03033"/>
    </source>
</evidence>
<feature type="compositionally biased region" description="Basic and acidic residues" evidence="2">
    <location>
        <begin position="1206"/>
        <end position="1217"/>
    </location>
</feature>
<protein>
    <recommendedName>
        <fullName evidence="7">Glycosyltransferase family 28 N-terminal domain-containing protein</fullName>
    </recommendedName>
</protein>
<dbReference type="InterPro" id="IPR003903">
    <property type="entry name" value="UIM_dom"/>
</dbReference>
<feature type="compositionally biased region" description="Low complexity" evidence="2">
    <location>
        <begin position="1408"/>
        <end position="1418"/>
    </location>
</feature>
<feature type="compositionally biased region" description="Basic residues" evidence="2">
    <location>
        <begin position="1040"/>
        <end position="1050"/>
    </location>
</feature>
<dbReference type="CDD" id="cd03784">
    <property type="entry name" value="GT1_Gtf-like"/>
    <property type="match status" value="1"/>
</dbReference>
<gene>
    <name evidence="5" type="ORF">IWX46DRAFT_615537</name>
</gene>
<feature type="compositionally biased region" description="Basic and acidic residues" evidence="2">
    <location>
        <begin position="1231"/>
        <end position="1246"/>
    </location>
</feature>
<feature type="compositionally biased region" description="Basic and acidic residues" evidence="2">
    <location>
        <begin position="1182"/>
        <end position="1194"/>
    </location>
</feature>
<dbReference type="InterPro" id="IPR004276">
    <property type="entry name" value="GlycoTrans_28_N"/>
</dbReference>
<accession>A0ABR1L7D2</accession>
<feature type="compositionally biased region" description="Polar residues" evidence="2">
    <location>
        <begin position="1303"/>
        <end position="1313"/>
    </location>
</feature>
<feature type="domain" description="Erythromycin biosynthesis protein CIII-like C-terminal" evidence="4">
    <location>
        <begin position="507"/>
        <end position="607"/>
    </location>
</feature>
<dbReference type="Pfam" id="PF03033">
    <property type="entry name" value="Glyco_transf_28"/>
    <property type="match status" value="1"/>
</dbReference>
<dbReference type="PANTHER" id="PTHR48050">
    <property type="entry name" value="STEROL 3-BETA-GLUCOSYLTRANSFERASE"/>
    <property type="match status" value="1"/>
</dbReference>
<feature type="compositionally biased region" description="Basic and acidic residues" evidence="2">
    <location>
        <begin position="739"/>
        <end position="748"/>
    </location>
</feature>
<feature type="region of interest" description="Disordered" evidence="2">
    <location>
        <begin position="1175"/>
        <end position="1194"/>
    </location>
</feature>
<dbReference type="Pfam" id="PF06722">
    <property type="entry name" value="EryCIII-like_C"/>
    <property type="match status" value="1"/>
</dbReference>
<feature type="compositionally biased region" description="Basic and acidic residues" evidence="2">
    <location>
        <begin position="1425"/>
        <end position="1448"/>
    </location>
</feature>
<keyword evidence="6" id="KW-1185">Reference proteome</keyword>
<dbReference type="InterPro" id="IPR050426">
    <property type="entry name" value="Glycosyltransferase_28"/>
</dbReference>
<organism evidence="5 6">
    <name type="scientific">Phyllosticta citricarpa</name>
    <dbReference type="NCBI Taxonomy" id="55181"/>
    <lineage>
        <taxon>Eukaryota</taxon>
        <taxon>Fungi</taxon>
        <taxon>Dikarya</taxon>
        <taxon>Ascomycota</taxon>
        <taxon>Pezizomycotina</taxon>
        <taxon>Dothideomycetes</taxon>
        <taxon>Dothideomycetes incertae sedis</taxon>
        <taxon>Botryosphaeriales</taxon>
        <taxon>Phyllostictaceae</taxon>
        <taxon>Phyllosticta</taxon>
    </lineage>
</organism>
<dbReference type="SUPFAM" id="SSF53756">
    <property type="entry name" value="UDP-Glycosyltransferase/glycogen phosphorylase"/>
    <property type="match status" value="1"/>
</dbReference>
<dbReference type="SMART" id="SM00726">
    <property type="entry name" value="UIM"/>
    <property type="match status" value="5"/>
</dbReference>
<evidence type="ECO:0000259" key="4">
    <source>
        <dbReference type="Pfam" id="PF06722"/>
    </source>
</evidence>
<feature type="compositionally biased region" description="Basic and acidic residues" evidence="2">
    <location>
        <begin position="50"/>
        <end position="74"/>
    </location>
</feature>
<evidence type="ECO:0008006" key="7">
    <source>
        <dbReference type="Google" id="ProtNLM"/>
    </source>
</evidence>
<feature type="compositionally biased region" description="Polar residues" evidence="2">
    <location>
        <begin position="830"/>
        <end position="850"/>
    </location>
</feature>
<evidence type="ECO:0000256" key="1">
    <source>
        <dbReference type="ARBA" id="ARBA00022679"/>
    </source>
</evidence>